<dbReference type="GO" id="GO:0005886">
    <property type="term" value="C:plasma membrane"/>
    <property type="evidence" value="ECO:0007669"/>
    <property type="project" value="UniProtKB-SubCell"/>
</dbReference>
<comment type="caution">
    <text evidence="7">The sequence shown here is derived from an EMBL/GenBank/DDBJ whole genome shotgun (WGS) entry which is preliminary data.</text>
</comment>
<sequence length="335" mass="35483">MRAQVLSPLNIIIALILAFLIGAIVMWISGFSPIASYSSMLLTPLSDPVYSLSALAFSAPIVLTGLTFAVGLKAGLFNIGAEGQVYMGALGAVIAAYLARDVAALPLAFGLGLALAVLWSALPALLKLWRGVNEVVSTIMMNWIAYWIVIMAVSTALSNPLQPEESVKMPEAARLTPLIPGTDFTLAVPLAYGTAAVIFVFLKYSVWGYRMSVSGHNPLAAKSYGIKPERAVLIAFAIGALTAGLAGILQVVARPPSYSLMRNLANVYGIGFDGITAAMLGRGHPLGVIFAAIFLGVMQEGARHMQIEAGTPFEFVRVIQGLIILLLAVQILRKI</sequence>
<feature type="transmembrane region" description="Helical" evidence="6">
    <location>
        <begin position="138"/>
        <end position="158"/>
    </location>
</feature>
<feature type="transmembrane region" description="Helical" evidence="6">
    <location>
        <begin position="9"/>
        <end position="29"/>
    </location>
</feature>
<evidence type="ECO:0000313" key="7">
    <source>
        <dbReference type="EMBL" id="RFA98013.1"/>
    </source>
</evidence>
<feature type="transmembrane region" description="Helical" evidence="6">
    <location>
        <begin position="49"/>
        <end position="71"/>
    </location>
</feature>
<dbReference type="AlphaFoldDB" id="A0A371R2N9"/>
<keyword evidence="5 6" id="KW-0472">Membrane</keyword>
<dbReference type="CDD" id="cd06580">
    <property type="entry name" value="TM_PBP1_transp_TpRbsC_like"/>
    <property type="match status" value="1"/>
</dbReference>
<keyword evidence="4 6" id="KW-1133">Transmembrane helix</keyword>
<evidence type="ECO:0000256" key="1">
    <source>
        <dbReference type="ARBA" id="ARBA00004651"/>
    </source>
</evidence>
<evidence type="ECO:0000313" key="8">
    <source>
        <dbReference type="Proteomes" id="UP000256877"/>
    </source>
</evidence>
<comment type="subcellular location">
    <subcellularLocation>
        <location evidence="1">Cell membrane</location>
        <topology evidence="1">Multi-pass membrane protein</topology>
    </subcellularLocation>
</comment>
<proteinExistence type="predicted"/>
<dbReference type="RefSeq" id="WP_116430529.1">
    <property type="nucleotide sequence ID" value="NZ_JAOAJA010000015.1"/>
</dbReference>
<dbReference type="OrthoDB" id="86231at2157"/>
<evidence type="ECO:0000256" key="6">
    <source>
        <dbReference type="SAM" id="Phobius"/>
    </source>
</evidence>
<feature type="transmembrane region" description="Helical" evidence="6">
    <location>
        <begin position="272"/>
        <end position="295"/>
    </location>
</feature>
<feature type="transmembrane region" description="Helical" evidence="6">
    <location>
        <begin position="178"/>
        <end position="202"/>
    </location>
</feature>
<dbReference type="InterPro" id="IPR001851">
    <property type="entry name" value="ABC_transp_permease"/>
</dbReference>
<feature type="transmembrane region" description="Helical" evidence="6">
    <location>
        <begin position="105"/>
        <end position="126"/>
    </location>
</feature>
<evidence type="ECO:0000256" key="4">
    <source>
        <dbReference type="ARBA" id="ARBA00022989"/>
    </source>
</evidence>
<name>A0A371R2N9_9CREN</name>
<evidence type="ECO:0000256" key="5">
    <source>
        <dbReference type="ARBA" id="ARBA00023136"/>
    </source>
</evidence>
<evidence type="ECO:0000256" key="3">
    <source>
        <dbReference type="ARBA" id="ARBA00022692"/>
    </source>
</evidence>
<dbReference type="Proteomes" id="UP000256877">
    <property type="component" value="Unassembled WGS sequence"/>
</dbReference>
<gene>
    <name evidence="7" type="ORF">CGL52_08115</name>
</gene>
<evidence type="ECO:0000256" key="2">
    <source>
        <dbReference type="ARBA" id="ARBA00022475"/>
    </source>
</evidence>
<dbReference type="Pfam" id="PF02653">
    <property type="entry name" value="BPD_transp_2"/>
    <property type="match status" value="1"/>
</dbReference>
<dbReference type="PANTHER" id="PTHR47089:SF1">
    <property type="entry name" value="GUANOSINE ABC TRANSPORTER PERMEASE PROTEIN NUPP"/>
    <property type="match status" value="1"/>
</dbReference>
<keyword evidence="3 6" id="KW-0812">Transmembrane</keyword>
<protein>
    <submittedName>
        <fullName evidence="7">Ribose ABC transporter permease</fullName>
    </submittedName>
</protein>
<organism evidence="7 8">
    <name type="scientific">Pyrobaculum aerophilum</name>
    <dbReference type="NCBI Taxonomy" id="13773"/>
    <lineage>
        <taxon>Archaea</taxon>
        <taxon>Thermoproteota</taxon>
        <taxon>Thermoprotei</taxon>
        <taxon>Thermoproteales</taxon>
        <taxon>Thermoproteaceae</taxon>
        <taxon>Pyrobaculum</taxon>
    </lineage>
</organism>
<dbReference type="PANTHER" id="PTHR47089">
    <property type="entry name" value="ABC TRANSPORTER, PERMEASE PROTEIN"/>
    <property type="match status" value="1"/>
</dbReference>
<keyword evidence="2" id="KW-1003">Cell membrane</keyword>
<feature type="transmembrane region" description="Helical" evidence="6">
    <location>
        <begin position="231"/>
        <end position="252"/>
    </location>
</feature>
<dbReference type="EMBL" id="NMUF01000021">
    <property type="protein sequence ID" value="RFA98013.1"/>
    <property type="molecule type" value="Genomic_DNA"/>
</dbReference>
<reference evidence="7 8" key="1">
    <citation type="submission" date="2017-07" db="EMBL/GenBank/DDBJ databases">
        <title>Draft genome sequence of aerobic hyperthermophilic archaea, Pyrobaculum aerophilum YKB31 and YKB32.</title>
        <authorList>
            <person name="Mochizuki T."/>
            <person name="Berliner A.J."/>
            <person name="Yoshida-Takashima Y."/>
            <person name="Takaki Y."/>
            <person name="Nunoura T."/>
            <person name="Takai K."/>
        </authorList>
    </citation>
    <scope>NUCLEOTIDE SEQUENCE [LARGE SCALE GENOMIC DNA]</scope>
    <source>
        <strain evidence="7 8">YKB32</strain>
    </source>
</reference>
<accession>A0A371R2N9</accession>
<feature type="transmembrane region" description="Helical" evidence="6">
    <location>
        <begin position="83"/>
        <end position="99"/>
    </location>
</feature>
<dbReference type="GO" id="GO:0022857">
    <property type="term" value="F:transmembrane transporter activity"/>
    <property type="evidence" value="ECO:0007669"/>
    <property type="project" value="InterPro"/>
</dbReference>